<dbReference type="PANTHER" id="PTHR44591:SF3">
    <property type="entry name" value="RESPONSE REGULATORY DOMAIN-CONTAINING PROTEIN"/>
    <property type="match status" value="1"/>
</dbReference>
<dbReference type="EMBL" id="FRAS01000006">
    <property type="protein sequence ID" value="SHK77357.1"/>
    <property type="molecule type" value="Genomic_DNA"/>
</dbReference>
<proteinExistence type="predicted"/>
<dbReference type="SMART" id="SM00448">
    <property type="entry name" value="REC"/>
    <property type="match status" value="1"/>
</dbReference>
<dbReference type="Gene3D" id="3.40.50.2300">
    <property type="match status" value="1"/>
</dbReference>
<dbReference type="Proteomes" id="UP000183947">
    <property type="component" value="Unassembled WGS sequence"/>
</dbReference>
<keyword evidence="1 2" id="KW-0597">Phosphoprotein</keyword>
<sequence length="137" mass="14859">MDRLSCILLVDDDQTTTYLSQLLLERCNVADKILVASNGRAALDLLLQLPAGAAPSLILLDVHMPVMDGYAFAEAYAQLPAATRQALVVVMLTTPLHPASAARLQQHNVLAFVQKPLNADKLSRLLRTHFSGSVSVR</sequence>
<dbReference type="STRING" id="1121959.SAMN02746009_01523"/>
<dbReference type="AlphaFoldDB" id="A0A1M6V774"/>
<protein>
    <submittedName>
        <fullName evidence="4">Response regulator receiver domain-containing protein</fullName>
    </submittedName>
</protein>
<keyword evidence="5" id="KW-1185">Reference proteome</keyword>
<dbReference type="PANTHER" id="PTHR44591">
    <property type="entry name" value="STRESS RESPONSE REGULATOR PROTEIN 1"/>
    <property type="match status" value="1"/>
</dbReference>
<dbReference type="OrthoDB" id="1524091at2"/>
<dbReference type="InterPro" id="IPR001789">
    <property type="entry name" value="Sig_transdc_resp-reg_receiver"/>
</dbReference>
<reference evidence="5" key="1">
    <citation type="submission" date="2016-11" db="EMBL/GenBank/DDBJ databases">
        <authorList>
            <person name="Varghese N."/>
            <person name="Submissions S."/>
        </authorList>
    </citation>
    <scope>NUCLEOTIDE SEQUENCE [LARGE SCALE GENOMIC DNA]</scope>
    <source>
        <strain evidence="5">DSM 18569</strain>
    </source>
</reference>
<accession>A0A1M6V774</accession>
<feature type="domain" description="Response regulatory" evidence="3">
    <location>
        <begin position="6"/>
        <end position="130"/>
    </location>
</feature>
<evidence type="ECO:0000313" key="4">
    <source>
        <dbReference type="EMBL" id="SHK77357.1"/>
    </source>
</evidence>
<dbReference type="InterPro" id="IPR050595">
    <property type="entry name" value="Bact_response_regulator"/>
</dbReference>
<name>A0A1M6V774_9BACT</name>
<dbReference type="SUPFAM" id="SSF52172">
    <property type="entry name" value="CheY-like"/>
    <property type="match status" value="1"/>
</dbReference>
<feature type="modified residue" description="4-aspartylphosphate" evidence="2">
    <location>
        <position position="61"/>
    </location>
</feature>
<dbReference type="GO" id="GO:0000160">
    <property type="term" value="P:phosphorelay signal transduction system"/>
    <property type="evidence" value="ECO:0007669"/>
    <property type="project" value="InterPro"/>
</dbReference>
<dbReference type="InterPro" id="IPR011006">
    <property type="entry name" value="CheY-like_superfamily"/>
</dbReference>
<dbReference type="RefSeq" id="WP_073282690.1">
    <property type="nucleotide sequence ID" value="NZ_FRAS01000006.1"/>
</dbReference>
<evidence type="ECO:0000256" key="1">
    <source>
        <dbReference type="ARBA" id="ARBA00022553"/>
    </source>
</evidence>
<dbReference type="PROSITE" id="PS50110">
    <property type="entry name" value="RESPONSE_REGULATORY"/>
    <property type="match status" value="1"/>
</dbReference>
<evidence type="ECO:0000313" key="5">
    <source>
        <dbReference type="Proteomes" id="UP000183947"/>
    </source>
</evidence>
<gene>
    <name evidence="4" type="ORF">SAMN02746009_01523</name>
</gene>
<evidence type="ECO:0000259" key="3">
    <source>
        <dbReference type="PROSITE" id="PS50110"/>
    </source>
</evidence>
<organism evidence="4 5">
    <name type="scientific">Hymenobacter psychrotolerans DSM 18569</name>
    <dbReference type="NCBI Taxonomy" id="1121959"/>
    <lineage>
        <taxon>Bacteria</taxon>
        <taxon>Pseudomonadati</taxon>
        <taxon>Bacteroidota</taxon>
        <taxon>Cytophagia</taxon>
        <taxon>Cytophagales</taxon>
        <taxon>Hymenobacteraceae</taxon>
        <taxon>Hymenobacter</taxon>
    </lineage>
</organism>
<dbReference type="Pfam" id="PF00072">
    <property type="entry name" value="Response_reg"/>
    <property type="match status" value="1"/>
</dbReference>
<evidence type="ECO:0000256" key="2">
    <source>
        <dbReference type="PROSITE-ProRule" id="PRU00169"/>
    </source>
</evidence>